<dbReference type="GO" id="GO:0015385">
    <property type="term" value="F:sodium:proton antiporter activity"/>
    <property type="evidence" value="ECO:0007669"/>
    <property type="project" value="InterPro"/>
</dbReference>
<keyword evidence="7" id="KW-0915">Sodium</keyword>
<keyword evidence="3" id="KW-0813">Transport</keyword>
<keyword evidence="14" id="KW-1185">Reference proteome</keyword>
<evidence type="ECO:0000313" key="13">
    <source>
        <dbReference type="EMBL" id="THU75975.1"/>
    </source>
</evidence>
<dbReference type="GO" id="GO:0042391">
    <property type="term" value="P:regulation of membrane potential"/>
    <property type="evidence" value="ECO:0007669"/>
    <property type="project" value="InterPro"/>
</dbReference>
<dbReference type="GO" id="GO:0036376">
    <property type="term" value="P:sodium ion export across plasma membrane"/>
    <property type="evidence" value="ECO:0007669"/>
    <property type="project" value="InterPro"/>
</dbReference>
<feature type="transmembrane region" description="Helical" evidence="11">
    <location>
        <begin position="61"/>
        <end position="87"/>
    </location>
</feature>
<feature type="transmembrane region" description="Helical" evidence="11">
    <location>
        <begin position="30"/>
        <end position="49"/>
    </location>
</feature>
<reference evidence="13 14" key="1">
    <citation type="journal article" date="2019" name="Nat. Ecol. Evol.">
        <title>Megaphylogeny resolves global patterns of mushroom evolution.</title>
        <authorList>
            <person name="Varga T."/>
            <person name="Krizsan K."/>
            <person name="Foldi C."/>
            <person name="Dima B."/>
            <person name="Sanchez-Garcia M."/>
            <person name="Sanchez-Ramirez S."/>
            <person name="Szollosi G.J."/>
            <person name="Szarkandi J.G."/>
            <person name="Papp V."/>
            <person name="Albert L."/>
            <person name="Andreopoulos W."/>
            <person name="Angelini C."/>
            <person name="Antonin V."/>
            <person name="Barry K.W."/>
            <person name="Bougher N.L."/>
            <person name="Buchanan P."/>
            <person name="Buyck B."/>
            <person name="Bense V."/>
            <person name="Catcheside P."/>
            <person name="Chovatia M."/>
            <person name="Cooper J."/>
            <person name="Damon W."/>
            <person name="Desjardin D."/>
            <person name="Finy P."/>
            <person name="Geml J."/>
            <person name="Haridas S."/>
            <person name="Hughes K."/>
            <person name="Justo A."/>
            <person name="Karasinski D."/>
            <person name="Kautmanova I."/>
            <person name="Kiss B."/>
            <person name="Kocsube S."/>
            <person name="Kotiranta H."/>
            <person name="LaButti K.M."/>
            <person name="Lechner B.E."/>
            <person name="Liimatainen K."/>
            <person name="Lipzen A."/>
            <person name="Lukacs Z."/>
            <person name="Mihaltcheva S."/>
            <person name="Morgado L.N."/>
            <person name="Niskanen T."/>
            <person name="Noordeloos M.E."/>
            <person name="Ohm R.A."/>
            <person name="Ortiz-Santana B."/>
            <person name="Ovrebo C."/>
            <person name="Racz N."/>
            <person name="Riley R."/>
            <person name="Savchenko A."/>
            <person name="Shiryaev A."/>
            <person name="Soop K."/>
            <person name="Spirin V."/>
            <person name="Szebenyi C."/>
            <person name="Tomsovsky M."/>
            <person name="Tulloss R.E."/>
            <person name="Uehling J."/>
            <person name="Grigoriev I.V."/>
            <person name="Vagvolgyi C."/>
            <person name="Papp T."/>
            <person name="Martin F.M."/>
            <person name="Miettinen O."/>
            <person name="Hibbett D.S."/>
            <person name="Nagy L.G."/>
        </authorList>
    </citation>
    <scope>NUCLEOTIDE SEQUENCE [LARGE SCALE GENOMIC DNA]</scope>
    <source>
        <strain evidence="13 14">CBS 962.96</strain>
    </source>
</reference>
<dbReference type="PANTHER" id="PTHR31382:SF4">
    <property type="entry name" value="NA(+)_H(+) ANTIPORTER"/>
    <property type="match status" value="1"/>
</dbReference>
<keyword evidence="4" id="KW-0050">Antiport</keyword>
<name>A0A4V4HAM0_DENBC</name>
<evidence type="ECO:0000256" key="4">
    <source>
        <dbReference type="ARBA" id="ARBA00022449"/>
    </source>
</evidence>
<sequence length="206" mass="22761">DLLAAFAAGNAIAWDDAFNEQVKGDNFSSVLDFALNCGAFIYIGAWLPFTSFNDSSLGLDVWRLVVLFLAILAFRRIPSIMLLYCWVDEINGWKQAMFTDHFGPMGLQDPPQSNQEYVAAVIRPIFSFVVLGSIIIHGLSIPVLTMCGNFTGTLFILVSFIFRSVNGVLDWINLTKPPETGSGKTTPNLEAGLSLEDYEFTNPVHQ</sequence>
<keyword evidence="5 11" id="KW-0812">Transmembrane</keyword>
<evidence type="ECO:0000256" key="11">
    <source>
        <dbReference type="SAM" id="Phobius"/>
    </source>
</evidence>
<evidence type="ECO:0000256" key="3">
    <source>
        <dbReference type="ARBA" id="ARBA00022448"/>
    </source>
</evidence>
<keyword evidence="8" id="KW-0406">Ion transport</keyword>
<evidence type="ECO:0000256" key="6">
    <source>
        <dbReference type="ARBA" id="ARBA00022989"/>
    </source>
</evidence>
<feature type="transmembrane region" description="Helical" evidence="11">
    <location>
        <begin position="143"/>
        <end position="162"/>
    </location>
</feature>
<dbReference type="EMBL" id="ML181317">
    <property type="protein sequence ID" value="THU75975.1"/>
    <property type="molecule type" value="Genomic_DNA"/>
</dbReference>
<evidence type="ECO:0000256" key="8">
    <source>
        <dbReference type="ARBA" id="ARBA00023065"/>
    </source>
</evidence>
<evidence type="ECO:0000256" key="9">
    <source>
        <dbReference type="ARBA" id="ARBA00023136"/>
    </source>
</evidence>
<feature type="non-terminal residue" evidence="13">
    <location>
        <position position="1"/>
    </location>
</feature>
<keyword evidence="6 11" id="KW-1133">Transmembrane helix</keyword>
<proteinExistence type="inferred from homology"/>
<keyword evidence="9 11" id="KW-0472">Membrane</keyword>
<organism evidence="13 14">
    <name type="scientific">Dendrothele bispora (strain CBS 962.96)</name>
    <dbReference type="NCBI Taxonomy" id="1314807"/>
    <lineage>
        <taxon>Eukaryota</taxon>
        <taxon>Fungi</taxon>
        <taxon>Dikarya</taxon>
        <taxon>Basidiomycota</taxon>
        <taxon>Agaricomycotina</taxon>
        <taxon>Agaricomycetes</taxon>
        <taxon>Agaricomycetidae</taxon>
        <taxon>Agaricales</taxon>
        <taxon>Agaricales incertae sedis</taxon>
        <taxon>Dendrothele</taxon>
    </lineage>
</organism>
<feature type="domain" description="Cation/H+ exchanger transmembrane" evidence="12">
    <location>
        <begin position="2"/>
        <end position="145"/>
    </location>
</feature>
<dbReference type="PANTHER" id="PTHR31382">
    <property type="entry name" value="NA(+)/H(+) ANTIPORTER"/>
    <property type="match status" value="1"/>
</dbReference>
<dbReference type="GO" id="GO:0120029">
    <property type="term" value="P:proton export across plasma membrane"/>
    <property type="evidence" value="ECO:0007669"/>
    <property type="project" value="InterPro"/>
</dbReference>
<feature type="transmembrane region" description="Helical" evidence="11">
    <location>
        <begin position="117"/>
        <end position="137"/>
    </location>
</feature>
<comment type="similarity">
    <text evidence="2">Belongs to the fungal Na(+)/H(+) exchanger family.</text>
</comment>
<protein>
    <recommendedName>
        <fullName evidence="12">Cation/H+ exchanger transmembrane domain-containing protein</fullName>
    </recommendedName>
</protein>
<dbReference type="Proteomes" id="UP000297245">
    <property type="component" value="Unassembled WGS sequence"/>
</dbReference>
<evidence type="ECO:0000256" key="1">
    <source>
        <dbReference type="ARBA" id="ARBA00004141"/>
    </source>
</evidence>
<dbReference type="OrthoDB" id="2190219at2759"/>
<evidence type="ECO:0000256" key="10">
    <source>
        <dbReference type="ARBA" id="ARBA00023201"/>
    </source>
</evidence>
<gene>
    <name evidence="13" type="ORF">K435DRAFT_879907</name>
</gene>
<dbReference type="AlphaFoldDB" id="A0A4V4HAM0"/>
<evidence type="ECO:0000256" key="7">
    <source>
        <dbReference type="ARBA" id="ARBA00023053"/>
    </source>
</evidence>
<evidence type="ECO:0000256" key="5">
    <source>
        <dbReference type="ARBA" id="ARBA00022692"/>
    </source>
</evidence>
<dbReference type="InterPro" id="IPR006153">
    <property type="entry name" value="Cation/H_exchanger_TM"/>
</dbReference>
<dbReference type="GO" id="GO:0005886">
    <property type="term" value="C:plasma membrane"/>
    <property type="evidence" value="ECO:0007669"/>
    <property type="project" value="InterPro"/>
</dbReference>
<evidence type="ECO:0000259" key="12">
    <source>
        <dbReference type="Pfam" id="PF00999"/>
    </source>
</evidence>
<comment type="subcellular location">
    <subcellularLocation>
        <location evidence="1">Membrane</location>
        <topology evidence="1">Multi-pass membrane protein</topology>
    </subcellularLocation>
</comment>
<dbReference type="Pfam" id="PF00999">
    <property type="entry name" value="Na_H_Exchanger"/>
    <property type="match status" value="1"/>
</dbReference>
<evidence type="ECO:0000313" key="14">
    <source>
        <dbReference type="Proteomes" id="UP000297245"/>
    </source>
</evidence>
<keyword evidence="10" id="KW-0739">Sodium transport</keyword>
<evidence type="ECO:0000256" key="2">
    <source>
        <dbReference type="ARBA" id="ARBA00005248"/>
    </source>
</evidence>
<accession>A0A4V4HAM0</accession>
<dbReference type="GO" id="GO:0030007">
    <property type="term" value="P:intracellular potassium ion homeostasis"/>
    <property type="evidence" value="ECO:0007669"/>
    <property type="project" value="TreeGrafter"/>
</dbReference>
<dbReference type="InterPro" id="IPR004712">
    <property type="entry name" value="Na+/H+_antiporter_fungi"/>
</dbReference>